<dbReference type="AlphaFoldDB" id="A0A8X7VQ23"/>
<protein>
    <submittedName>
        <fullName evidence="1">Uncharacterized protein</fullName>
    </submittedName>
</protein>
<organism evidence="1 2">
    <name type="scientific">Brassica carinata</name>
    <name type="common">Ethiopian mustard</name>
    <name type="synonym">Abyssinian cabbage</name>
    <dbReference type="NCBI Taxonomy" id="52824"/>
    <lineage>
        <taxon>Eukaryota</taxon>
        <taxon>Viridiplantae</taxon>
        <taxon>Streptophyta</taxon>
        <taxon>Embryophyta</taxon>
        <taxon>Tracheophyta</taxon>
        <taxon>Spermatophyta</taxon>
        <taxon>Magnoliopsida</taxon>
        <taxon>eudicotyledons</taxon>
        <taxon>Gunneridae</taxon>
        <taxon>Pentapetalae</taxon>
        <taxon>rosids</taxon>
        <taxon>malvids</taxon>
        <taxon>Brassicales</taxon>
        <taxon>Brassicaceae</taxon>
        <taxon>Brassiceae</taxon>
        <taxon>Brassica</taxon>
    </lineage>
</organism>
<reference evidence="1 2" key="1">
    <citation type="submission" date="2020-02" db="EMBL/GenBank/DDBJ databases">
        <authorList>
            <person name="Ma Q."/>
            <person name="Huang Y."/>
            <person name="Song X."/>
            <person name="Pei D."/>
        </authorList>
    </citation>
    <scope>NUCLEOTIDE SEQUENCE [LARGE SCALE GENOMIC DNA]</scope>
    <source>
        <strain evidence="1">Sxm20200214</strain>
        <tissue evidence="1">Leaf</tissue>
    </source>
</reference>
<comment type="caution">
    <text evidence="1">The sequence shown here is derived from an EMBL/GenBank/DDBJ whole genome shotgun (WGS) entry which is preliminary data.</text>
</comment>
<evidence type="ECO:0000313" key="2">
    <source>
        <dbReference type="Proteomes" id="UP000886595"/>
    </source>
</evidence>
<dbReference type="Proteomes" id="UP000886595">
    <property type="component" value="Unassembled WGS sequence"/>
</dbReference>
<evidence type="ECO:0000313" key="1">
    <source>
        <dbReference type="EMBL" id="KAG2315107.1"/>
    </source>
</evidence>
<dbReference type="OrthoDB" id="1114289at2759"/>
<keyword evidence="2" id="KW-1185">Reference proteome</keyword>
<gene>
    <name evidence="1" type="ORF">Bca52824_018229</name>
</gene>
<proteinExistence type="predicted"/>
<dbReference type="EMBL" id="JAAMPC010000004">
    <property type="protein sequence ID" value="KAG2315107.1"/>
    <property type="molecule type" value="Genomic_DNA"/>
</dbReference>
<sequence>MKDKLDPTQGSSSIGGRDMGYASVKGVPSSAETERLSLVGPFMIIGVEEVSSWREKYQLSDEVVIRIPGPIDRVSEILEISSGQWNPPSWRTLIAMQNLGDLEGLVIGVAEVLHSYFISPLNGGEGRYHMHPRLKEPPIQEIPKMERKRRPVFESRWTEKFEFMHLPGFSLIWRVAGGL</sequence>
<name>A0A8X7VQ23_BRACI</name>
<accession>A0A8X7VQ23</accession>